<proteinExistence type="predicted"/>
<dbReference type="GO" id="GO:0005667">
    <property type="term" value="C:transcription regulator complex"/>
    <property type="evidence" value="ECO:0007669"/>
    <property type="project" value="TreeGrafter"/>
</dbReference>
<evidence type="ECO:0000313" key="4">
    <source>
        <dbReference type="Proteomes" id="UP001160148"/>
    </source>
</evidence>
<dbReference type="AlphaFoldDB" id="A0AAV0WI80"/>
<comment type="caution">
    <text evidence="3">The sequence shown here is derived from an EMBL/GenBank/DDBJ whole genome shotgun (WGS) entry which is preliminary data.</text>
</comment>
<dbReference type="InterPro" id="IPR039353">
    <property type="entry name" value="TF_Adf1"/>
</dbReference>
<reference evidence="3 4" key="1">
    <citation type="submission" date="2023-01" db="EMBL/GenBank/DDBJ databases">
        <authorList>
            <person name="Whitehead M."/>
        </authorList>
    </citation>
    <scope>NUCLEOTIDE SEQUENCE [LARGE SCALE GENOMIC DNA]</scope>
</reference>
<name>A0AAV0WI80_9HEMI</name>
<dbReference type="Proteomes" id="UP001160148">
    <property type="component" value="Unassembled WGS sequence"/>
</dbReference>
<dbReference type="GO" id="GO:0005634">
    <property type="term" value="C:nucleus"/>
    <property type="evidence" value="ECO:0007669"/>
    <property type="project" value="TreeGrafter"/>
</dbReference>
<dbReference type="Pfam" id="PF10545">
    <property type="entry name" value="MADF_DNA_bdg"/>
    <property type="match status" value="1"/>
</dbReference>
<accession>A0AAV0WI80</accession>
<feature type="domain" description="MADF" evidence="2">
    <location>
        <begin position="2"/>
        <end position="43"/>
    </location>
</feature>
<evidence type="ECO:0000313" key="3">
    <source>
        <dbReference type="EMBL" id="CAI6355522.1"/>
    </source>
</evidence>
<organism evidence="3 4">
    <name type="scientific">Macrosiphum euphorbiae</name>
    <name type="common">potato aphid</name>
    <dbReference type="NCBI Taxonomy" id="13131"/>
    <lineage>
        <taxon>Eukaryota</taxon>
        <taxon>Metazoa</taxon>
        <taxon>Ecdysozoa</taxon>
        <taxon>Arthropoda</taxon>
        <taxon>Hexapoda</taxon>
        <taxon>Insecta</taxon>
        <taxon>Pterygota</taxon>
        <taxon>Neoptera</taxon>
        <taxon>Paraneoptera</taxon>
        <taxon>Hemiptera</taxon>
        <taxon>Sternorrhyncha</taxon>
        <taxon>Aphidomorpha</taxon>
        <taxon>Aphidoidea</taxon>
        <taxon>Aphididae</taxon>
        <taxon>Macrosiphini</taxon>
        <taxon>Macrosiphum</taxon>
    </lineage>
</organism>
<dbReference type="InterPro" id="IPR006578">
    <property type="entry name" value="MADF-dom"/>
</dbReference>
<evidence type="ECO:0000256" key="1">
    <source>
        <dbReference type="SAM" id="MobiDB-lite"/>
    </source>
</evidence>
<sequence length="140" mass="16266">MCKTKWSNIRDQYRKVLNKKKTSSGQASKKNMKYKYEDQFSFLKPYFQERPTTTNIESHSSSEEDDDYEALENVRPHSISSNSEKQTVNDTAGNSIVHLSMQIEPQLCIQRGSSRIGVGGIRKKRPRNNLIDVDEVYFRK</sequence>
<evidence type="ECO:0000259" key="2">
    <source>
        <dbReference type="Pfam" id="PF10545"/>
    </source>
</evidence>
<dbReference type="PANTHER" id="PTHR12243">
    <property type="entry name" value="MADF DOMAIN TRANSCRIPTION FACTOR"/>
    <property type="match status" value="1"/>
</dbReference>
<protein>
    <recommendedName>
        <fullName evidence="2">MADF domain-containing protein</fullName>
    </recommendedName>
</protein>
<keyword evidence="4" id="KW-1185">Reference proteome</keyword>
<feature type="region of interest" description="Disordered" evidence="1">
    <location>
        <begin position="48"/>
        <end position="69"/>
    </location>
</feature>
<dbReference type="EMBL" id="CARXXK010000002">
    <property type="protein sequence ID" value="CAI6355522.1"/>
    <property type="molecule type" value="Genomic_DNA"/>
</dbReference>
<dbReference type="PANTHER" id="PTHR12243:SF67">
    <property type="entry name" value="COREPRESSOR OF PANGOLIN, ISOFORM A-RELATED"/>
    <property type="match status" value="1"/>
</dbReference>
<dbReference type="GO" id="GO:0006357">
    <property type="term" value="P:regulation of transcription by RNA polymerase II"/>
    <property type="evidence" value="ECO:0007669"/>
    <property type="project" value="TreeGrafter"/>
</dbReference>
<gene>
    <name evidence="3" type="ORF">MEUPH1_LOCUS11363</name>
</gene>